<dbReference type="PROSITE" id="PS50994">
    <property type="entry name" value="INTEGRASE"/>
    <property type="match status" value="1"/>
</dbReference>
<dbReference type="GO" id="GO:0005829">
    <property type="term" value="C:cytosol"/>
    <property type="evidence" value="ECO:0007669"/>
    <property type="project" value="TreeGrafter"/>
</dbReference>
<dbReference type="InterPro" id="IPR001598">
    <property type="entry name" value="Transposase_IS30_CS"/>
</dbReference>
<dbReference type="InterPro" id="IPR036397">
    <property type="entry name" value="RNaseH_sf"/>
</dbReference>
<dbReference type="GO" id="GO:0015074">
    <property type="term" value="P:DNA integration"/>
    <property type="evidence" value="ECO:0007669"/>
    <property type="project" value="InterPro"/>
</dbReference>
<reference evidence="4 5" key="1">
    <citation type="submission" date="2020-08" db="EMBL/GenBank/DDBJ databases">
        <title>Genomic Encyclopedia of Type Strains, Phase III (KMG-III): the genomes of soil and plant-associated and newly described type strains.</title>
        <authorList>
            <person name="Whitman W."/>
        </authorList>
    </citation>
    <scope>NUCLEOTIDE SEQUENCE [LARGE SCALE GENOMIC DNA]</scope>
    <source>
        <strain evidence="4 5">CECT 8075</strain>
    </source>
</reference>
<dbReference type="NCBIfam" id="NF033563">
    <property type="entry name" value="transpos_IS30"/>
    <property type="match status" value="1"/>
</dbReference>
<comment type="function">
    <text evidence="1">Required for the transposition of the insertion element.</text>
</comment>
<sequence>MNRILDMFKGIDPSKIRTMTFDNGTEFFYHKMISDAINVKIYFADPYKSYQRGTNENTNGLIRQYFPKHLNYGYISWQQVAKVQEQLNSRPRRRLRFQTPMSQFQ</sequence>
<dbReference type="GO" id="GO:0003677">
    <property type="term" value="F:DNA binding"/>
    <property type="evidence" value="ECO:0007669"/>
    <property type="project" value="InterPro"/>
</dbReference>
<gene>
    <name evidence="4" type="ORF">FHS27_005086</name>
</gene>
<organism evidence="4 5">
    <name type="scientific">Aporhodopirellula rubra</name>
    <dbReference type="NCBI Taxonomy" id="980271"/>
    <lineage>
        <taxon>Bacteria</taxon>
        <taxon>Pseudomonadati</taxon>
        <taxon>Planctomycetota</taxon>
        <taxon>Planctomycetia</taxon>
        <taxon>Pirellulales</taxon>
        <taxon>Pirellulaceae</taxon>
        <taxon>Aporhodopirellula</taxon>
    </lineage>
</organism>
<dbReference type="InterPro" id="IPR012337">
    <property type="entry name" value="RNaseH-like_sf"/>
</dbReference>
<evidence type="ECO:0000256" key="2">
    <source>
        <dbReference type="ARBA" id="ARBA00006363"/>
    </source>
</evidence>
<dbReference type="InterPro" id="IPR001584">
    <property type="entry name" value="Integrase_cat-core"/>
</dbReference>
<dbReference type="Proteomes" id="UP000536179">
    <property type="component" value="Unassembled WGS sequence"/>
</dbReference>
<comment type="similarity">
    <text evidence="2">Belongs to the transposase IS30 family.</text>
</comment>
<dbReference type="GO" id="GO:0006313">
    <property type="term" value="P:DNA transposition"/>
    <property type="evidence" value="ECO:0007669"/>
    <property type="project" value="InterPro"/>
</dbReference>
<dbReference type="EMBL" id="JACHXU010000022">
    <property type="protein sequence ID" value="MBB3209246.1"/>
    <property type="molecule type" value="Genomic_DNA"/>
</dbReference>
<evidence type="ECO:0000256" key="1">
    <source>
        <dbReference type="ARBA" id="ARBA00002190"/>
    </source>
</evidence>
<protein>
    <submittedName>
        <fullName evidence="4">IS30 family transposase</fullName>
    </submittedName>
</protein>
<dbReference type="PANTHER" id="PTHR10948">
    <property type="entry name" value="TRANSPOSASE"/>
    <property type="match status" value="1"/>
</dbReference>
<feature type="domain" description="Integrase catalytic" evidence="3">
    <location>
        <begin position="1"/>
        <end position="105"/>
    </location>
</feature>
<keyword evidence="5" id="KW-1185">Reference proteome</keyword>
<dbReference type="InterPro" id="IPR051917">
    <property type="entry name" value="Transposase-Integrase"/>
</dbReference>
<name>A0A7W5E2Y1_9BACT</name>
<dbReference type="PANTHER" id="PTHR10948:SF23">
    <property type="entry name" value="TRANSPOSASE INSI FOR INSERTION SEQUENCE ELEMENT IS30A-RELATED"/>
    <property type="match status" value="1"/>
</dbReference>
<evidence type="ECO:0000313" key="5">
    <source>
        <dbReference type="Proteomes" id="UP000536179"/>
    </source>
</evidence>
<dbReference type="PROSITE" id="PS01043">
    <property type="entry name" value="TRANSPOSASE_IS30"/>
    <property type="match status" value="1"/>
</dbReference>
<evidence type="ECO:0000313" key="4">
    <source>
        <dbReference type="EMBL" id="MBB3209246.1"/>
    </source>
</evidence>
<proteinExistence type="inferred from homology"/>
<comment type="caution">
    <text evidence="4">The sequence shown here is derived from an EMBL/GenBank/DDBJ whole genome shotgun (WGS) entry which is preliminary data.</text>
</comment>
<dbReference type="Gene3D" id="3.30.420.10">
    <property type="entry name" value="Ribonuclease H-like superfamily/Ribonuclease H"/>
    <property type="match status" value="1"/>
</dbReference>
<dbReference type="InterPro" id="IPR053392">
    <property type="entry name" value="Transposase_IS30-like"/>
</dbReference>
<accession>A0A7W5E2Y1</accession>
<dbReference type="GO" id="GO:0004803">
    <property type="term" value="F:transposase activity"/>
    <property type="evidence" value="ECO:0007669"/>
    <property type="project" value="InterPro"/>
</dbReference>
<evidence type="ECO:0000259" key="3">
    <source>
        <dbReference type="PROSITE" id="PS50994"/>
    </source>
</evidence>
<dbReference type="SUPFAM" id="SSF53098">
    <property type="entry name" value="Ribonuclease H-like"/>
    <property type="match status" value="1"/>
</dbReference>
<dbReference type="AlphaFoldDB" id="A0A7W5E2Y1"/>